<accession>A0ABU9DA93</accession>
<dbReference type="RefSeq" id="WP_341371478.1">
    <property type="nucleotide sequence ID" value="NZ_JBBPCO010000012.1"/>
</dbReference>
<dbReference type="Gene3D" id="3.40.190.10">
    <property type="entry name" value="Periplasmic binding protein-like II"/>
    <property type="match status" value="2"/>
</dbReference>
<name>A0ABU9DA93_9PROT</name>
<keyword evidence="2" id="KW-1185">Reference proteome</keyword>
<dbReference type="SUPFAM" id="SSF53850">
    <property type="entry name" value="Periplasmic binding protein-like II"/>
    <property type="match status" value="1"/>
</dbReference>
<dbReference type="PANTHER" id="PTHR35841">
    <property type="entry name" value="PHOSPHONATES-BINDING PERIPLASMIC PROTEIN"/>
    <property type="match status" value="1"/>
</dbReference>
<sequence length="289" mass="31621">MQRRENRTLMVLISAMLLIMAEMLLSQASLAASGSIRLLIPPLDSPTQVYARFKPLADYLSRKSGQPVQLVLSRNLEDFSSKVSEPVPQLAYFCPLNYVTVTQKSTYTPVAGITEPSSRNRSVILVRHDSPIHRVADLKGRSLALGNVACAASFLIPRAMLQREGITLDDFLETRKTGSDQAALMAVAARLYDVTASSESTAQPFISKGILRAVLYSQDSPPDLIAANALVPAGLQQKIRRALLGAQTPTGQLAGYNRPRIGAFDFVAADDSQYDVIREMKRRFGDDPL</sequence>
<organism evidence="1 2">
    <name type="scientific">Thermithiobacillus plumbiphilus</name>
    <dbReference type="NCBI Taxonomy" id="1729899"/>
    <lineage>
        <taxon>Bacteria</taxon>
        <taxon>Pseudomonadati</taxon>
        <taxon>Pseudomonadota</taxon>
        <taxon>Acidithiobacillia</taxon>
        <taxon>Acidithiobacillales</taxon>
        <taxon>Thermithiobacillaceae</taxon>
        <taxon>Thermithiobacillus</taxon>
    </lineage>
</organism>
<proteinExistence type="predicted"/>
<dbReference type="Pfam" id="PF12974">
    <property type="entry name" value="Phosphonate-bd"/>
    <property type="match status" value="1"/>
</dbReference>
<evidence type="ECO:0000313" key="2">
    <source>
        <dbReference type="Proteomes" id="UP001446205"/>
    </source>
</evidence>
<gene>
    <name evidence="1" type="ORF">WOB96_11700</name>
</gene>
<evidence type="ECO:0000313" key="1">
    <source>
        <dbReference type="EMBL" id="MEK8090422.1"/>
    </source>
</evidence>
<reference evidence="1 2" key="1">
    <citation type="submission" date="2024-04" db="EMBL/GenBank/DDBJ databases">
        <authorList>
            <person name="Abashina T."/>
            <person name="Shaikin A."/>
        </authorList>
    </citation>
    <scope>NUCLEOTIDE SEQUENCE [LARGE SCALE GENOMIC DNA]</scope>
    <source>
        <strain evidence="1 2">AAFK</strain>
    </source>
</reference>
<protein>
    <submittedName>
        <fullName evidence="1">PhnD/SsuA/transferrin family substrate-binding protein</fullName>
    </submittedName>
</protein>
<dbReference type="PANTHER" id="PTHR35841:SF1">
    <property type="entry name" value="PHOSPHONATES-BINDING PERIPLASMIC PROTEIN"/>
    <property type="match status" value="1"/>
</dbReference>
<comment type="caution">
    <text evidence="1">The sequence shown here is derived from an EMBL/GenBank/DDBJ whole genome shotgun (WGS) entry which is preliminary data.</text>
</comment>
<dbReference type="EMBL" id="JBBPCO010000012">
    <property type="protein sequence ID" value="MEK8090422.1"/>
    <property type="molecule type" value="Genomic_DNA"/>
</dbReference>
<dbReference type="Proteomes" id="UP001446205">
    <property type="component" value="Unassembled WGS sequence"/>
</dbReference>